<evidence type="ECO:0008006" key="4">
    <source>
        <dbReference type="Google" id="ProtNLM"/>
    </source>
</evidence>
<feature type="transmembrane region" description="Helical" evidence="1">
    <location>
        <begin position="139"/>
        <end position="168"/>
    </location>
</feature>
<dbReference type="EMBL" id="SPSF01000027">
    <property type="protein sequence ID" value="MPQ62500.1"/>
    <property type="molecule type" value="Genomic_DNA"/>
</dbReference>
<feature type="transmembrane region" description="Helical" evidence="1">
    <location>
        <begin position="68"/>
        <end position="88"/>
    </location>
</feature>
<name>A0A5N7INE6_9CLOT</name>
<feature type="transmembrane region" description="Helical" evidence="1">
    <location>
        <begin position="175"/>
        <end position="196"/>
    </location>
</feature>
<keyword evidence="1" id="KW-0812">Transmembrane</keyword>
<sequence length="259" mass="29841">MNMYLLGVVFMTTSMLKFIACILMLIDHIGAVIFPKVIILRMIGRLSFPIFAYLIAVGYSKTNSFYRYLYRLLIFAAASQVPFSLVFNEQIKIHSFFDFLTFLMGSPNLHLNIFFTLAIGLIAIRIWDKGESKSFKIISVLALGIITQTFNTDYGFYGVTIILSFYIFRDSKVKILISQVIVYLVFNASGILLYVFEFQDKTINPSSFIQILSLLSLIFIFKYNGKKGKDLRYAFYVFYPMHLLILGLIKIMLDLNKIL</sequence>
<dbReference type="AlphaFoldDB" id="A0A5N7INE6"/>
<feature type="transmembrane region" description="Helical" evidence="1">
    <location>
        <begin position="202"/>
        <end position="221"/>
    </location>
</feature>
<evidence type="ECO:0000256" key="1">
    <source>
        <dbReference type="SAM" id="Phobius"/>
    </source>
</evidence>
<accession>A0A5N7INE6</accession>
<dbReference type="Proteomes" id="UP000342249">
    <property type="component" value="Unassembled WGS sequence"/>
</dbReference>
<gene>
    <name evidence="2" type="ORF">E4V82_10300</name>
</gene>
<dbReference type="Pfam" id="PF05857">
    <property type="entry name" value="TraX"/>
    <property type="match status" value="1"/>
</dbReference>
<feature type="transmembrane region" description="Helical" evidence="1">
    <location>
        <begin position="233"/>
        <end position="253"/>
    </location>
</feature>
<comment type="caution">
    <text evidence="2">The sequence shown here is derived from an EMBL/GenBank/DDBJ whole genome shotgun (WGS) entry which is preliminary data.</text>
</comment>
<evidence type="ECO:0000313" key="2">
    <source>
        <dbReference type="EMBL" id="MPQ62500.1"/>
    </source>
</evidence>
<feature type="transmembrane region" description="Helical" evidence="1">
    <location>
        <begin position="109"/>
        <end position="127"/>
    </location>
</feature>
<evidence type="ECO:0000313" key="3">
    <source>
        <dbReference type="Proteomes" id="UP000342249"/>
    </source>
</evidence>
<feature type="transmembrane region" description="Helical" evidence="1">
    <location>
        <begin position="38"/>
        <end position="56"/>
    </location>
</feature>
<proteinExistence type="predicted"/>
<keyword evidence="1" id="KW-1133">Transmembrane helix</keyword>
<protein>
    <recommendedName>
        <fullName evidence="4">Conjugal transfer protein TraX</fullName>
    </recommendedName>
</protein>
<organism evidence="2 3">
    <name type="scientific">Clostridium estertheticum</name>
    <dbReference type="NCBI Taxonomy" id="238834"/>
    <lineage>
        <taxon>Bacteria</taxon>
        <taxon>Bacillati</taxon>
        <taxon>Bacillota</taxon>
        <taxon>Clostridia</taxon>
        <taxon>Eubacteriales</taxon>
        <taxon>Clostridiaceae</taxon>
        <taxon>Clostridium</taxon>
    </lineage>
</organism>
<keyword evidence="1" id="KW-0472">Membrane</keyword>
<dbReference type="InterPro" id="IPR008875">
    <property type="entry name" value="TraX"/>
</dbReference>
<feature type="transmembrane region" description="Helical" evidence="1">
    <location>
        <begin position="6"/>
        <end position="26"/>
    </location>
</feature>
<reference evidence="2 3" key="1">
    <citation type="journal article" date="2019" name="Lett. Appl. Microbiol.">
        <title>A case of 'blown pack' spoilage of vacuum-packaged pork likely associated with Clostridium estertheticum in Canada.</title>
        <authorList>
            <person name="Zhang P."/>
            <person name="Ward P."/>
            <person name="McMullen L.M."/>
            <person name="Yang X."/>
        </authorList>
    </citation>
    <scope>NUCLEOTIDE SEQUENCE [LARGE SCALE GENOMIC DNA]</scope>
    <source>
        <strain evidence="2 3">MA19</strain>
    </source>
</reference>